<dbReference type="Proteomes" id="UP000325440">
    <property type="component" value="Unassembled WGS sequence"/>
</dbReference>
<sequence>MAYADYLGLMYKSQDDLRTLCIHLEEAAKKVDLPINESKTEYMVMGKRDSTRMYPTLRVDAYGDKISNSNLNSKNESKALQNKINSAIKNVFSTNEKIAFHVCTDRFVKSMLNLKEDVLSAGMGVVCGEVDDYVCIRYGSIVKVKNRGEKIPFRIFMLGEDSFYVSHLSVVQSFCL</sequence>
<name>A0A5E4LZ27_9HEMI</name>
<evidence type="ECO:0000313" key="2">
    <source>
        <dbReference type="Proteomes" id="UP000325440"/>
    </source>
</evidence>
<reference evidence="1 2" key="1">
    <citation type="submission" date="2019-08" db="EMBL/GenBank/DDBJ databases">
        <authorList>
            <person name="Alioto T."/>
            <person name="Alioto T."/>
            <person name="Gomez Garrido J."/>
        </authorList>
    </citation>
    <scope>NUCLEOTIDE SEQUENCE [LARGE SCALE GENOMIC DNA]</scope>
</reference>
<evidence type="ECO:0000313" key="1">
    <source>
        <dbReference type="EMBL" id="VVC25052.1"/>
    </source>
</evidence>
<dbReference type="AlphaFoldDB" id="A0A5E4LZ27"/>
<organism evidence="1 2">
    <name type="scientific">Cinara cedri</name>
    <dbReference type="NCBI Taxonomy" id="506608"/>
    <lineage>
        <taxon>Eukaryota</taxon>
        <taxon>Metazoa</taxon>
        <taxon>Ecdysozoa</taxon>
        <taxon>Arthropoda</taxon>
        <taxon>Hexapoda</taxon>
        <taxon>Insecta</taxon>
        <taxon>Pterygota</taxon>
        <taxon>Neoptera</taxon>
        <taxon>Paraneoptera</taxon>
        <taxon>Hemiptera</taxon>
        <taxon>Sternorrhyncha</taxon>
        <taxon>Aphidomorpha</taxon>
        <taxon>Aphidoidea</taxon>
        <taxon>Aphididae</taxon>
        <taxon>Lachninae</taxon>
        <taxon>Cinara</taxon>
    </lineage>
</organism>
<dbReference type="EMBL" id="CABPRJ010000008">
    <property type="protein sequence ID" value="VVC25052.1"/>
    <property type="molecule type" value="Genomic_DNA"/>
</dbReference>
<evidence type="ECO:0008006" key="3">
    <source>
        <dbReference type="Google" id="ProtNLM"/>
    </source>
</evidence>
<keyword evidence="2" id="KW-1185">Reference proteome</keyword>
<protein>
    <recommendedName>
        <fullName evidence="3">Reverse transcriptase domain</fullName>
    </recommendedName>
</protein>
<proteinExistence type="predicted"/>
<accession>A0A5E4LZ27</accession>
<gene>
    <name evidence="1" type="ORF">CINCED_3A014542</name>
</gene>